<keyword evidence="4 9" id="KW-0808">Transferase</keyword>
<sequence length="282" mass="30796">MEITEKAPAKINLGLDIIGKRHDGFHELDMIMASVDLADRITIKELDNDKIVIKSNSISVPQNSKNHAYKAAQVIKREFNIKKGVEIFIHKITPVAAGLAGGSSDAAATLRALNTLWNLQLSKEELAELGEEVGSDVPYCVYGGVARVGGRGEIVQPLPNNLSYWVVLVKPEFGVSTPAVFKKVKLDSIKHANIDILEEAVINQNMDIINKNLSNSLEPITINMHPEILKIKEVLSEAGADGVLMSGSGPTVFAIFDKKSRAERAVNSIKGFCKEVYLVRNL</sequence>
<keyword evidence="13" id="KW-1185">Reference proteome</keyword>
<dbReference type="STRING" id="1859473.BG261_09520"/>
<dbReference type="PANTHER" id="PTHR43527:SF2">
    <property type="entry name" value="4-DIPHOSPHOCYTIDYL-2-C-METHYL-D-ERYTHRITOL KINASE, CHLOROPLASTIC"/>
    <property type="match status" value="1"/>
</dbReference>
<dbReference type="OrthoDB" id="9809438at2"/>
<dbReference type="GO" id="GO:0005524">
    <property type="term" value="F:ATP binding"/>
    <property type="evidence" value="ECO:0007669"/>
    <property type="project" value="UniProtKB-UniRule"/>
</dbReference>
<evidence type="ECO:0000259" key="11">
    <source>
        <dbReference type="Pfam" id="PF08544"/>
    </source>
</evidence>
<comment type="similarity">
    <text evidence="1 9">Belongs to the GHMP kinase family. IspE subfamily.</text>
</comment>
<keyword evidence="9" id="KW-0414">Isoprene biosynthesis</keyword>
<evidence type="ECO:0000259" key="10">
    <source>
        <dbReference type="Pfam" id="PF00288"/>
    </source>
</evidence>
<comment type="caution">
    <text evidence="12">The sequence shown here is derived from an EMBL/GenBank/DDBJ whole genome shotgun (WGS) entry which is preliminary data.</text>
</comment>
<dbReference type="InterPro" id="IPR036554">
    <property type="entry name" value="GHMP_kinase_C_sf"/>
</dbReference>
<dbReference type="InterPro" id="IPR004424">
    <property type="entry name" value="IspE"/>
</dbReference>
<dbReference type="Gene3D" id="3.30.70.890">
    <property type="entry name" value="GHMP kinase, C-terminal domain"/>
    <property type="match status" value="1"/>
</dbReference>
<proteinExistence type="inferred from homology"/>
<evidence type="ECO:0000313" key="12">
    <source>
        <dbReference type="EMBL" id="OFI50197.1"/>
    </source>
</evidence>
<organism evidence="12 13">
    <name type="scientific">Floricoccus tropicus</name>
    <dbReference type="NCBI Taxonomy" id="1859473"/>
    <lineage>
        <taxon>Bacteria</taxon>
        <taxon>Bacillati</taxon>
        <taxon>Bacillota</taxon>
        <taxon>Bacilli</taxon>
        <taxon>Lactobacillales</taxon>
        <taxon>Streptococcaceae</taxon>
        <taxon>Floricoccus</taxon>
    </lineage>
</organism>
<dbReference type="AlphaFoldDB" id="A0A1E8GPQ5"/>
<dbReference type="GO" id="GO:0050515">
    <property type="term" value="F:4-(cytidine 5'-diphospho)-2-C-methyl-D-erythritol kinase activity"/>
    <property type="evidence" value="ECO:0007669"/>
    <property type="project" value="UniProtKB-UniRule"/>
</dbReference>
<dbReference type="GO" id="GO:0019288">
    <property type="term" value="P:isopentenyl diphosphate biosynthetic process, methylerythritol 4-phosphate pathway"/>
    <property type="evidence" value="ECO:0007669"/>
    <property type="project" value="UniProtKB-UniRule"/>
</dbReference>
<reference evidence="13" key="1">
    <citation type="submission" date="2016-09" db="EMBL/GenBank/DDBJ databases">
        <title>Draft genome sequence of a novel species of the family Streptococcaceae isolated from flowers.</title>
        <authorList>
            <person name="Chuah L.-O."/>
            <person name="Yap K.-P."/>
            <person name="Thong K.L."/>
            <person name="Liong M.T."/>
            <person name="Ahmad R."/>
            <person name="Rusul G."/>
        </authorList>
    </citation>
    <scope>NUCLEOTIDE SEQUENCE [LARGE SCALE GENOMIC DNA]</scope>
    <source>
        <strain evidence="13">DF1</strain>
    </source>
</reference>
<dbReference type="InterPro" id="IPR020568">
    <property type="entry name" value="Ribosomal_Su5_D2-typ_SF"/>
</dbReference>
<evidence type="ECO:0000256" key="6">
    <source>
        <dbReference type="ARBA" id="ARBA00022777"/>
    </source>
</evidence>
<comment type="catalytic activity">
    <reaction evidence="9">
        <text>4-CDP-2-C-methyl-D-erythritol + ATP = 4-CDP-2-C-methyl-D-erythritol 2-phosphate + ADP + H(+)</text>
        <dbReference type="Rhea" id="RHEA:18437"/>
        <dbReference type="ChEBI" id="CHEBI:15378"/>
        <dbReference type="ChEBI" id="CHEBI:30616"/>
        <dbReference type="ChEBI" id="CHEBI:57823"/>
        <dbReference type="ChEBI" id="CHEBI:57919"/>
        <dbReference type="ChEBI" id="CHEBI:456216"/>
        <dbReference type="EC" id="2.7.1.148"/>
    </reaction>
</comment>
<name>A0A1E8GPQ5_9LACT</name>
<evidence type="ECO:0000256" key="5">
    <source>
        <dbReference type="ARBA" id="ARBA00022741"/>
    </source>
</evidence>
<evidence type="ECO:0000256" key="1">
    <source>
        <dbReference type="ARBA" id="ARBA00009684"/>
    </source>
</evidence>
<dbReference type="Pfam" id="PF08544">
    <property type="entry name" value="GHMP_kinases_C"/>
    <property type="match status" value="1"/>
</dbReference>
<keyword evidence="7 9" id="KW-0067">ATP-binding</keyword>
<dbReference type="NCBIfam" id="NF011202">
    <property type="entry name" value="PRK14608.1"/>
    <property type="match status" value="1"/>
</dbReference>
<dbReference type="UniPathway" id="UPA00056">
    <property type="reaction ID" value="UER00094"/>
</dbReference>
<feature type="active site" evidence="9">
    <location>
        <position position="136"/>
    </location>
</feature>
<keyword evidence="6 9" id="KW-0418">Kinase</keyword>
<comment type="pathway">
    <text evidence="9">Isoprenoid biosynthesis; isopentenyl diphosphate biosynthesis via DXP pathway; isopentenyl diphosphate from 1-deoxy-D-xylulose 5-phosphate: step 3/6.</text>
</comment>
<dbReference type="HAMAP" id="MF_00061">
    <property type="entry name" value="IspE"/>
    <property type="match status" value="1"/>
</dbReference>
<evidence type="ECO:0000256" key="2">
    <source>
        <dbReference type="ARBA" id="ARBA00012052"/>
    </source>
</evidence>
<feature type="active site" evidence="9">
    <location>
        <position position="10"/>
    </location>
</feature>
<evidence type="ECO:0000256" key="7">
    <source>
        <dbReference type="ARBA" id="ARBA00022840"/>
    </source>
</evidence>
<dbReference type="SUPFAM" id="SSF54211">
    <property type="entry name" value="Ribosomal protein S5 domain 2-like"/>
    <property type="match status" value="1"/>
</dbReference>
<dbReference type="NCBIfam" id="TIGR00154">
    <property type="entry name" value="ispE"/>
    <property type="match status" value="1"/>
</dbReference>
<dbReference type="InterPro" id="IPR014721">
    <property type="entry name" value="Ribsml_uS5_D2-typ_fold_subgr"/>
</dbReference>
<evidence type="ECO:0000256" key="9">
    <source>
        <dbReference type="HAMAP-Rule" id="MF_00061"/>
    </source>
</evidence>
<feature type="domain" description="GHMP kinase N-terminal" evidence="10">
    <location>
        <begin position="66"/>
        <end position="144"/>
    </location>
</feature>
<keyword evidence="5 9" id="KW-0547">Nucleotide-binding</keyword>
<dbReference type="PANTHER" id="PTHR43527">
    <property type="entry name" value="4-DIPHOSPHOCYTIDYL-2-C-METHYL-D-ERYTHRITOL KINASE, CHLOROPLASTIC"/>
    <property type="match status" value="1"/>
</dbReference>
<gene>
    <name evidence="9" type="primary">ispE</name>
    <name evidence="12" type="ORF">BG261_09520</name>
</gene>
<comment type="function">
    <text evidence="9">Catalyzes the phosphorylation of the position 2 hydroxy group of 4-diphosphocytidyl-2C-methyl-D-erythritol.</text>
</comment>
<feature type="binding site" evidence="9">
    <location>
        <begin position="94"/>
        <end position="104"/>
    </location>
    <ligand>
        <name>ATP</name>
        <dbReference type="ChEBI" id="CHEBI:30616"/>
    </ligand>
</feature>
<dbReference type="Proteomes" id="UP000178622">
    <property type="component" value="Unassembled WGS sequence"/>
</dbReference>
<evidence type="ECO:0000256" key="4">
    <source>
        <dbReference type="ARBA" id="ARBA00022679"/>
    </source>
</evidence>
<protein>
    <recommendedName>
        <fullName evidence="3 9">4-diphosphocytidyl-2-C-methyl-D-erythritol kinase</fullName>
        <shortName evidence="9">CMK</shortName>
        <ecNumber evidence="2 9">2.7.1.148</ecNumber>
    </recommendedName>
    <alternativeName>
        <fullName evidence="8 9">4-(cytidine-5'-diphospho)-2-C-methyl-D-erythritol kinase</fullName>
    </alternativeName>
</protein>
<dbReference type="SUPFAM" id="SSF55060">
    <property type="entry name" value="GHMP Kinase, C-terminal domain"/>
    <property type="match status" value="1"/>
</dbReference>
<dbReference type="PIRSF" id="PIRSF010376">
    <property type="entry name" value="IspE"/>
    <property type="match status" value="1"/>
</dbReference>
<feature type="domain" description="GHMP kinase C-terminal" evidence="11">
    <location>
        <begin position="199"/>
        <end position="273"/>
    </location>
</feature>
<dbReference type="EMBL" id="MKIR01000003">
    <property type="protein sequence ID" value="OFI50197.1"/>
    <property type="molecule type" value="Genomic_DNA"/>
</dbReference>
<dbReference type="Pfam" id="PF00288">
    <property type="entry name" value="GHMP_kinases_N"/>
    <property type="match status" value="1"/>
</dbReference>
<evidence type="ECO:0000313" key="13">
    <source>
        <dbReference type="Proteomes" id="UP000178622"/>
    </source>
</evidence>
<dbReference type="InterPro" id="IPR013750">
    <property type="entry name" value="GHMP_kinase_C_dom"/>
</dbReference>
<dbReference type="RefSeq" id="WP_070791542.1">
    <property type="nucleotide sequence ID" value="NZ_MKIR01000003.1"/>
</dbReference>
<dbReference type="Gene3D" id="3.30.230.10">
    <property type="match status" value="1"/>
</dbReference>
<dbReference type="EC" id="2.7.1.148" evidence="2 9"/>
<dbReference type="InterPro" id="IPR006204">
    <property type="entry name" value="GHMP_kinase_N_dom"/>
</dbReference>
<dbReference type="FunFam" id="3.30.230.10:FF:000029">
    <property type="entry name" value="4-diphosphocytidyl-2-C-methyl-D-erythritol kinase"/>
    <property type="match status" value="1"/>
</dbReference>
<evidence type="ECO:0000256" key="3">
    <source>
        <dbReference type="ARBA" id="ARBA00017473"/>
    </source>
</evidence>
<dbReference type="GO" id="GO:0016114">
    <property type="term" value="P:terpenoid biosynthetic process"/>
    <property type="evidence" value="ECO:0007669"/>
    <property type="project" value="UniProtKB-UniRule"/>
</dbReference>
<evidence type="ECO:0000256" key="8">
    <source>
        <dbReference type="ARBA" id="ARBA00032554"/>
    </source>
</evidence>
<accession>A0A1E8GPQ5</accession>
<dbReference type="FunFam" id="3.30.70.890:FF:000006">
    <property type="entry name" value="4-diphosphocytidyl-2-C-methyl-D-erythritol kinase"/>
    <property type="match status" value="1"/>
</dbReference>